<gene>
    <name evidence="1" type="ORF">OCH7691_04577</name>
</gene>
<dbReference type="InParanoid" id="A0A1Y5U051"/>
<keyword evidence="2" id="KW-1185">Reference proteome</keyword>
<dbReference type="AlphaFoldDB" id="A0A1Y5U051"/>
<organism evidence="1 2">
    <name type="scientific">Oceanibacterium hippocampi</name>
    <dbReference type="NCBI Taxonomy" id="745714"/>
    <lineage>
        <taxon>Bacteria</taxon>
        <taxon>Pseudomonadati</taxon>
        <taxon>Pseudomonadota</taxon>
        <taxon>Alphaproteobacteria</taxon>
        <taxon>Sneathiellales</taxon>
        <taxon>Sneathiellaceae</taxon>
        <taxon>Oceanibacterium</taxon>
    </lineage>
</organism>
<evidence type="ECO:0000313" key="2">
    <source>
        <dbReference type="Proteomes" id="UP000193200"/>
    </source>
</evidence>
<name>A0A1Y5U051_9PROT</name>
<reference evidence="1 2" key="1">
    <citation type="submission" date="2017-03" db="EMBL/GenBank/DDBJ databases">
        <authorList>
            <person name="Afonso C.L."/>
            <person name="Miller P.J."/>
            <person name="Scott M.A."/>
            <person name="Spackman E."/>
            <person name="Goraichik I."/>
            <person name="Dimitrov K.M."/>
            <person name="Suarez D.L."/>
            <person name="Swayne D.E."/>
        </authorList>
    </citation>
    <scope>NUCLEOTIDE SEQUENCE [LARGE SCALE GENOMIC DNA]</scope>
    <source>
        <strain evidence="1 2">CECT 7691</strain>
    </source>
</reference>
<dbReference type="EMBL" id="FWFR01000012">
    <property type="protein sequence ID" value="SLN77866.1"/>
    <property type="molecule type" value="Genomic_DNA"/>
</dbReference>
<dbReference type="Proteomes" id="UP000193200">
    <property type="component" value="Unassembled WGS sequence"/>
</dbReference>
<evidence type="ECO:0000313" key="1">
    <source>
        <dbReference type="EMBL" id="SLN77866.1"/>
    </source>
</evidence>
<proteinExistence type="predicted"/>
<accession>A0A1Y5U051</accession>
<sequence length="129" mass="14829">MSTKPGELQYNDLNLLPYHVQNVEHTVHPSIIGKHQRVIQNHSRGMSLFNKHLCKGETHEDGDLFLRSHTQVLERFLVPILPNNTNDMQIFVDGDLSAGKQELQVWTNTLQHRGKIALFCFSLGRTQCR</sequence>
<protein>
    <submittedName>
        <fullName evidence="1">Uncharacterized protein</fullName>
    </submittedName>
</protein>